<feature type="compositionally biased region" description="Pro residues" evidence="1">
    <location>
        <begin position="446"/>
        <end position="457"/>
    </location>
</feature>
<dbReference type="EMBL" id="PTIU01000008">
    <property type="protein sequence ID" value="PPK54993.1"/>
    <property type="molecule type" value="Genomic_DNA"/>
</dbReference>
<feature type="signal peptide" evidence="3">
    <location>
        <begin position="1"/>
        <end position="24"/>
    </location>
</feature>
<keyword evidence="3" id="KW-0732">Signal</keyword>
<feature type="region of interest" description="Disordered" evidence="1">
    <location>
        <begin position="271"/>
        <end position="299"/>
    </location>
</feature>
<keyword evidence="7" id="KW-1185">Reference proteome</keyword>
<evidence type="ECO:0000313" key="6">
    <source>
        <dbReference type="Proteomes" id="UP000239446"/>
    </source>
</evidence>
<protein>
    <submittedName>
        <fullName evidence="5">Oxygen tolerance protein BatD</fullName>
    </submittedName>
</protein>
<evidence type="ECO:0000313" key="5">
    <source>
        <dbReference type="EMBL" id="PPK54993.1"/>
    </source>
</evidence>
<proteinExistence type="predicted"/>
<dbReference type="RefSeq" id="WP_104415855.1">
    <property type="nucleotide sequence ID" value="NZ_PTIT01000008.1"/>
</dbReference>
<dbReference type="AlphaFoldDB" id="A0A2S6G753"/>
<dbReference type="Proteomes" id="UP000239648">
    <property type="component" value="Unassembled WGS sequence"/>
</dbReference>
<evidence type="ECO:0000256" key="1">
    <source>
        <dbReference type="SAM" id="MobiDB-lite"/>
    </source>
</evidence>
<feature type="chain" id="PRO_5015559065" evidence="3">
    <location>
        <begin position="25"/>
        <end position="457"/>
    </location>
</feature>
<sequence>MVKNVLCTLLTLASLLAASLPVTAQSRDAFLELSADKAEVYVQEQLILSVQLYFSGALVQGELSEPSHPNAIIERLGSQRESVQFRDGVRYQVIERRYAIFPQRPGTLTLPAIHFEGHVRDSSRRLQAVKDRQQLYDVPVKPIPDAYPANTPWLPARDVTLTSDGLPASKELEAGRNLTRQLTLEVNGLPAEALPAFPQTGSPAIRQYPDQPERHTQASPDGLQGILQQSFALVPVEAGPASVPELTVYWWNTQTDRLEQAALPARNYQISGSQPSLEAPAPADTPTMDAEDAPGTNKEAENHDMSVWFWSTLLFAGLWLATLVLWWRTRGPADKARRKPAQQTHETDKQAYERLIQAIKDSSPRTSALLVHWAIQKYAGKRFVTTQDVLRYLRDAELEAALTAFEESLFSMKGQDQPVPKAQRERLIQAIEKAKRGNAGTTKPTGLPPLYPPGLSG</sequence>
<name>A0A2S6G753_9GAMM</name>
<evidence type="ECO:0000256" key="2">
    <source>
        <dbReference type="SAM" id="Phobius"/>
    </source>
</evidence>
<feature type="region of interest" description="Disordered" evidence="1">
    <location>
        <begin position="196"/>
        <end position="220"/>
    </location>
</feature>
<dbReference type="InterPro" id="IPR025738">
    <property type="entry name" value="BatD"/>
</dbReference>
<evidence type="ECO:0000313" key="7">
    <source>
        <dbReference type="Proteomes" id="UP000239648"/>
    </source>
</evidence>
<keyword evidence="2" id="KW-0472">Membrane</keyword>
<dbReference type="Pfam" id="PF13584">
    <property type="entry name" value="BatD"/>
    <property type="match status" value="1"/>
</dbReference>
<evidence type="ECO:0000313" key="4">
    <source>
        <dbReference type="EMBL" id="PPK51957.1"/>
    </source>
</evidence>
<feature type="compositionally biased region" description="Low complexity" evidence="1">
    <location>
        <begin position="278"/>
        <end position="288"/>
    </location>
</feature>
<dbReference type="Proteomes" id="UP000239446">
    <property type="component" value="Unassembled WGS sequence"/>
</dbReference>
<keyword evidence="2" id="KW-1133">Transmembrane helix</keyword>
<dbReference type="PANTHER" id="PTHR40940">
    <property type="entry name" value="PROTEIN BATD-RELATED"/>
    <property type="match status" value="1"/>
</dbReference>
<reference evidence="5 6" key="2">
    <citation type="submission" date="2018-02" db="EMBL/GenBank/DDBJ databases">
        <title>Subsurface microbial communities from deep shales in Ohio and West Virginia, USA.</title>
        <authorList>
            <person name="Wrighton K."/>
        </authorList>
    </citation>
    <scope>NUCLEOTIDE SEQUENCE [LARGE SCALE GENOMIC DNA]</scope>
    <source>
        <strain evidence="5 6">UTICA-S1B9</strain>
    </source>
</reference>
<comment type="caution">
    <text evidence="5">The sequence shown here is derived from an EMBL/GenBank/DDBJ whole genome shotgun (WGS) entry which is preliminary data.</text>
</comment>
<feature type="region of interest" description="Disordered" evidence="1">
    <location>
        <begin position="433"/>
        <end position="457"/>
    </location>
</feature>
<evidence type="ECO:0000256" key="3">
    <source>
        <dbReference type="SAM" id="SignalP"/>
    </source>
</evidence>
<reference evidence="4 7" key="1">
    <citation type="submission" date="2018-02" db="EMBL/GenBank/DDBJ databases">
        <title>Deep subsurface shale carbon reservoir microbial communities from Ohio and West Virginia, USA.</title>
        <authorList>
            <person name="Wrighton K."/>
        </authorList>
    </citation>
    <scope>NUCLEOTIDE SEQUENCE [LARGE SCALE GENOMIC DNA]</scope>
    <source>
        <strain evidence="4 7">UTICA-S1B6</strain>
    </source>
</reference>
<feature type="transmembrane region" description="Helical" evidence="2">
    <location>
        <begin position="307"/>
        <end position="327"/>
    </location>
</feature>
<dbReference type="EMBL" id="PTIT01000008">
    <property type="protein sequence ID" value="PPK51957.1"/>
    <property type="molecule type" value="Genomic_DNA"/>
</dbReference>
<dbReference type="OrthoDB" id="5293418at2"/>
<keyword evidence="2" id="KW-0812">Transmembrane</keyword>
<gene>
    <name evidence="5" type="ORF">B0H24_100853</name>
    <name evidence="4" type="ORF">BY455_10853</name>
</gene>
<organism evidence="5 6">
    <name type="scientific">Marinobacter persicus</name>
    <dbReference type="NCBI Taxonomy" id="930118"/>
    <lineage>
        <taxon>Bacteria</taxon>
        <taxon>Pseudomonadati</taxon>
        <taxon>Pseudomonadota</taxon>
        <taxon>Gammaproteobacteria</taxon>
        <taxon>Pseudomonadales</taxon>
        <taxon>Marinobacteraceae</taxon>
        <taxon>Marinobacter</taxon>
    </lineage>
</organism>
<accession>A0A2S6G753</accession>
<dbReference type="PANTHER" id="PTHR40940:SF1">
    <property type="entry name" value="PROTEIN BATD"/>
    <property type="match status" value="1"/>
</dbReference>